<accession>A0A5E7SBI0</accession>
<dbReference type="RefSeq" id="WP_150672070.1">
    <property type="nucleotide sequence ID" value="NZ_CABVJE010000003.1"/>
</dbReference>
<dbReference type="Gene3D" id="3.20.20.150">
    <property type="entry name" value="Divalent-metal-dependent TIM barrel enzymes"/>
    <property type="match status" value="1"/>
</dbReference>
<dbReference type="EMBL" id="CABVJE010000003">
    <property type="protein sequence ID" value="VVP83375.1"/>
    <property type="molecule type" value="Genomic_DNA"/>
</dbReference>
<dbReference type="InterPro" id="IPR002105">
    <property type="entry name" value="Dockerin_1_rpt"/>
</dbReference>
<proteinExistence type="predicted"/>
<dbReference type="PROSITE" id="PS00448">
    <property type="entry name" value="CLOS_CELLULOSOME_RPT"/>
    <property type="match status" value="1"/>
</dbReference>
<sequence length="287" mass="32550">MDINSISLGVSGDINKLKQFIHLYTNSTSIYHGTPIKHFSLGVRPWDRLENSTIDLCATADFTISVHPVDINFSGVIDMTDLANLKKIIDVLPISYIEEDIGIWRNGNLFLGAHQTNPPLNKKSLHTTITNAKMVNHFFELPIFLENPPVYSEFGSIPFWDFYLELCKGSDCSMAFDIGHYLGYCKSKDLAFDIPDTKHEIWSLIKTLHISGIKSWMWNGISVWLDQHSDPFNNELIEAFKPTLAKAYNAQNILLEMEGSSIEVERNNIDLVKKSIAEASGYDNKKY</sequence>
<organism evidence="1 2">
    <name type="scientific">Pseudomonas fluorescens</name>
    <dbReference type="NCBI Taxonomy" id="294"/>
    <lineage>
        <taxon>Bacteria</taxon>
        <taxon>Pseudomonadati</taxon>
        <taxon>Pseudomonadota</taxon>
        <taxon>Gammaproteobacteria</taxon>
        <taxon>Pseudomonadales</taxon>
        <taxon>Pseudomonadaceae</taxon>
        <taxon>Pseudomonas</taxon>
    </lineage>
</organism>
<dbReference type="GO" id="GO:0000272">
    <property type="term" value="P:polysaccharide catabolic process"/>
    <property type="evidence" value="ECO:0007669"/>
    <property type="project" value="InterPro"/>
</dbReference>
<gene>
    <name evidence="1" type="ORF">PS938_00899</name>
</gene>
<name>A0A5E7SBI0_PSEFL</name>
<dbReference type="Proteomes" id="UP000327191">
    <property type="component" value="Unassembled WGS sequence"/>
</dbReference>
<evidence type="ECO:0000313" key="1">
    <source>
        <dbReference type="EMBL" id="VVP83375.1"/>
    </source>
</evidence>
<dbReference type="AlphaFoldDB" id="A0A5E7SBI0"/>
<dbReference type="InterPro" id="IPR007801">
    <property type="entry name" value="MbnB/TglH/ChrH"/>
</dbReference>
<dbReference type="Pfam" id="PF05114">
    <property type="entry name" value="MbnB_TglH_ChrH"/>
    <property type="match status" value="1"/>
</dbReference>
<evidence type="ECO:0000313" key="2">
    <source>
        <dbReference type="Proteomes" id="UP000327191"/>
    </source>
</evidence>
<reference evidence="1 2" key="1">
    <citation type="submission" date="2019-09" db="EMBL/GenBank/DDBJ databases">
        <authorList>
            <person name="Chandra G."/>
            <person name="Truman W A."/>
        </authorList>
    </citation>
    <scope>NUCLEOTIDE SEQUENCE [LARGE SCALE GENOMIC DNA]</scope>
    <source>
        <strain evidence="1">PS938</strain>
    </source>
</reference>
<dbReference type="GO" id="GO:0004553">
    <property type="term" value="F:hydrolase activity, hydrolyzing O-glycosyl compounds"/>
    <property type="evidence" value="ECO:0007669"/>
    <property type="project" value="InterPro"/>
</dbReference>
<evidence type="ECO:0008006" key="3">
    <source>
        <dbReference type="Google" id="ProtNLM"/>
    </source>
</evidence>
<dbReference type="OrthoDB" id="6996526at2"/>
<protein>
    <recommendedName>
        <fullName evidence="3">Xylose isomerase-like TIM barrel domain-containing protein</fullName>
    </recommendedName>
</protein>